<feature type="region of interest" description="Disordered" evidence="2">
    <location>
        <begin position="721"/>
        <end position="749"/>
    </location>
</feature>
<evidence type="ECO:0000256" key="2">
    <source>
        <dbReference type="SAM" id="MobiDB-lite"/>
    </source>
</evidence>
<gene>
    <name evidence="4" type="ORF">ACFQHK_09545</name>
</gene>
<evidence type="ECO:0000256" key="1">
    <source>
        <dbReference type="ARBA" id="ARBA00006611"/>
    </source>
</evidence>
<feature type="region of interest" description="Disordered" evidence="2">
    <location>
        <begin position="1"/>
        <end position="20"/>
    </location>
</feature>
<comment type="caution">
    <text evidence="4">The sequence shown here is derived from an EMBL/GenBank/DDBJ whole genome shotgun (WGS) entry which is preliminary data.</text>
</comment>
<dbReference type="InterPro" id="IPR027417">
    <property type="entry name" value="P-loop_NTPase"/>
</dbReference>
<evidence type="ECO:0000313" key="4">
    <source>
        <dbReference type="EMBL" id="MFC6836755.1"/>
    </source>
</evidence>
<dbReference type="PANTHER" id="PTHR30486">
    <property type="entry name" value="TWITCHING MOTILITY PROTEIN PILT"/>
    <property type="match status" value="1"/>
</dbReference>
<evidence type="ECO:0000259" key="3">
    <source>
        <dbReference type="Pfam" id="PF00437"/>
    </source>
</evidence>
<dbReference type="InterPro" id="IPR001482">
    <property type="entry name" value="T2SS/T4SS_dom"/>
</dbReference>
<dbReference type="Gene3D" id="3.30.450.380">
    <property type="match status" value="1"/>
</dbReference>
<keyword evidence="5" id="KW-1185">Reference proteome</keyword>
<comment type="similarity">
    <text evidence="1">Belongs to the GSP E family.</text>
</comment>
<accession>A0ABD5U8F7</accession>
<reference evidence="4 5" key="1">
    <citation type="journal article" date="2019" name="Int. J. Syst. Evol. Microbiol.">
        <title>The Global Catalogue of Microorganisms (GCM) 10K type strain sequencing project: providing services to taxonomists for standard genome sequencing and annotation.</title>
        <authorList>
            <consortium name="The Broad Institute Genomics Platform"/>
            <consortium name="The Broad Institute Genome Sequencing Center for Infectious Disease"/>
            <person name="Wu L."/>
            <person name="Ma J."/>
        </authorList>
    </citation>
    <scope>NUCLEOTIDE SEQUENCE [LARGE SCALE GENOMIC DNA]</scope>
    <source>
        <strain evidence="4 5">PSRA2</strain>
    </source>
</reference>
<dbReference type="Gene3D" id="3.40.50.300">
    <property type="entry name" value="P-loop containing nucleotide triphosphate hydrolases"/>
    <property type="match status" value="1"/>
</dbReference>
<evidence type="ECO:0000313" key="5">
    <source>
        <dbReference type="Proteomes" id="UP001596406"/>
    </source>
</evidence>
<dbReference type="EMBL" id="JBHSXM010000001">
    <property type="protein sequence ID" value="MFC6836755.1"/>
    <property type="molecule type" value="Genomic_DNA"/>
</dbReference>
<dbReference type="Proteomes" id="UP001596406">
    <property type="component" value="Unassembled WGS sequence"/>
</dbReference>
<name>A0ABD5U8F7_9EURY</name>
<organism evidence="4 5">
    <name type="scientific">Halomarina ordinaria</name>
    <dbReference type="NCBI Taxonomy" id="3033939"/>
    <lineage>
        <taxon>Archaea</taxon>
        <taxon>Methanobacteriati</taxon>
        <taxon>Methanobacteriota</taxon>
        <taxon>Stenosarchaea group</taxon>
        <taxon>Halobacteria</taxon>
        <taxon>Halobacteriales</taxon>
        <taxon>Natronomonadaceae</taxon>
        <taxon>Halomarina</taxon>
    </lineage>
</organism>
<dbReference type="PANTHER" id="PTHR30486:SF14">
    <property type="entry name" value="FLAGELLA ACCESSORY PROTEIN I"/>
    <property type="match status" value="1"/>
</dbReference>
<dbReference type="InterPro" id="IPR050921">
    <property type="entry name" value="T4SS_GSP_E_ATPase"/>
</dbReference>
<dbReference type="SUPFAM" id="SSF52540">
    <property type="entry name" value="P-loop containing nucleoside triphosphate hydrolases"/>
    <property type="match status" value="1"/>
</dbReference>
<dbReference type="Pfam" id="PF00437">
    <property type="entry name" value="T2SSE"/>
    <property type="match status" value="1"/>
</dbReference>
<protein>
    <submittedName>
        <fullName evidence="4">Type II/IV secretion system ATPase subunit</fullName>
    </submittedName>
</protein>
<feature type="compositionally biased region" description="Basic and acidic residues" evidence="2">
    <location>
        <begin position="734"/>
        <end position="749"/>
    </location>
</feature>
<feature type="domain" description="Bacterial type II secretion system protein E" evidence="3">
    <location>
        <begin position="392"/>
        <end position="586"/>
    </location>
</feature>
<dbReference type="AlphaFoldDB" id="A0ABD5U8F7"/>
<sequence>MSAASDTDRPTVAPPPAPADPDAWYAPTVLRQEAVHPGVVVTVERVEEGFRYRAREPSLSAEGTRALERVQAYFVDASTTPPLTRQGAVERMRTGFDPKYERAIDRLADCSPAMRRRLAYCALSRVRCLGPLTPHALDDAIEVADERDGEVVVHTTDYAPARTGITGTDHLERFASERLARYTVPFLDFEVPVVLYRENVLGTDPFATKYAVREPDLLPGDRALVEECKERVWEAPVEGGLLASEGEEGDGTARFVRERAEAVLSRRLTAEDTRTWVDSLRYRVQSALAEYDLAVPPVDGRFAPDRLDDLVYYVLRDYVGYGHLTVPIRDGHLEDVEANRVGERVKVVPRGFDERVPTNLAFERETEFVNVVTQLAATDGVEVNASTPSAKVNLRPPGVDETIRCAVALPTISEGGPHISIRKQSPDPLTPVDLVVGDSLPTELVALLWLLYEHHGVVLFAGPTGVGKTTLMNAHVPFIPYDDRPVSIDEGSREVWLPHETGVSLTTRDHEREYKRVTMADLMTEANYLNPDVEVIAEINTPASFASFAQMLSTGHGVLGTTHAESVEKLVNRAVEQGLPAYLLAELDLVVFPRQTDSERYVGEVVELLDEPTDRSGGVIEREGVTVHYGTVCERTTDGEFDFAYDHPALGDAARDCRTRVFERVADRTDRPVEAVEREFLRKHRYVEYLVEEDVSDADDLFGFLADLRANEAATVERVAAMRRRGERGEDDGEPARADGGEADRRQSR</sequence>
<proteinExistence type="inferred from homology"/>
<dbReference type="RefSeq" id="WP_304448433.1">
    <property type="nucleotide sequence ID" value="NZ_JARRAH010000001.1"/>
</dbReference>